<dbReference type="GO" id="GO:0051537">
    <property type="term" value="F:2 iron, 2 sulfur cluster binding"/>
    <property type="evidence" value="ECO:0007669"/>
    <property type="project" value="UniProtKB-KW"/>
</dbReference>
<dbReference type="RefSeq" id="WP_198124197.1">
    <property type="nucleotide sequence ID" value="NZ_JAECZC010000010.1"/>
</dbReference>
<evidence type="ECO:0000256" key="4">
    <source>
        <dbReference type="ARBA" id="ARBA00022723"/>
    </source>
</evidence>
<evidence type="ECO:0000313" key="13">
    <source>
        <dbReference type="EMBL" id="MBH8562233.1"/>
    </source>
</evidence>
<dbReference type="PROSITE" id="PS51296">
    <property type="entry name" value="RIESKE"/>
    <property type="match status" value="1"/>
</dbReference>
<evidence type="ECO:0000256" key="3">
    <source>
        <dbReference type="ARBA" id="ARBA00022714"/>
    </source>
</evidence>
<dbReference type="PANTHER" id="PTHR21266:SF32">
    <property type="entry name" value="CHOLESTEROL 7-DESATURASE NVD"/>
    <property type="match status" value="1"/>
</dbReference>
<evidence type="ECO:0000313" key="14">
    <source>
        <dbReference type="Proteomes" id="UP000632766"/>
    </source>
</evidence>
<organism evidence="13 14">
    <name type="scientific">Amazonocrinis nigriterrae CENA67</name>
    <dbReference type="NCBI Taxonomy" id="2794033"/>
    <lineage>
        <taxon>Bacteria</taxon>
        <taxon>Bacillati</taxon>
        <taxon>Cyanobacteriota</taxon>
        <taxon>Cyanophyceae</taxon>
        <taxon>Nostocales</taxon>
        <taxon>Nostocaceae</taxon>
        <taxon>Amazonocrinis</taxon>
        <taxon>Amazonocrinis nigriterrae</taxon>
    </lineage>
</organism>
<dbReference type="Gene3D" id="3.90.380.10">
    <property type="entry name" value="Naphthalene 1,2-dioxygenase Alpha Subunit, Chain A, domain 1"/>
    <property type="match status" value="1"/>
</dbReference>
<dbReference type="GO" id="GO:0016705">
    <property type="term" value="F:oxidoreductase activity, acting on paired donors, with incorporation or reduction of molecular oxygen"/>
    <property type="evidence" value="ECO:0007669"/>
    <property type="project" value="UniProtKB-ARBA"/>
</dbReference>
<protein>
    <submittedName>
        <fullName evidence="13">Rieske 2Fe-2S domain-containing protein</fullName>
    </submittedName>
</protein>
<dbReference type="SUPFAM" id="SSF55961">
    <property type="entry name" value="Bet v1-like"/>
    <property type="match status" value="1"/>
</dbReference>
<keyword evidence="14" id="KW-1185">Reference proteome</keyword>
<dbReference type="GO" id="GO:0016020">
    <property type="term" value="C:membrane"/>
    <property type="evidence" value="ECO:0007669"/>
    <property type="project" value="UniProtKB-SubCell"/>
</dbReference>
<dbReference type="EMBL" id="JAECZC010000010">
    <property type="protein sequence ID" value="MBH8562233.1"/>
    <property type="molecule type" value="Genomic_DNA"/>
</dbReference>
<keyword evidence="9" id="KW-0411">Iron-sulfur</keyword>
<reference evidence="13 14" key="1">
    <citation type="journal article" date="2021" name="Int. J. Syst. Evol. Microbiol.">
        <title>Amazonocrinis nigriterrae gen. nov., sp. nov., Atlanticothrix silvestris gen. nov., sp. nov. and Dendronalium phyllosphericum gen. nov., sp. nov., nostocacean cyanobacteria from Brazilian environments.</title>
        <authorList>
            <person name="Alvarenga D.O."/>
            <person name="Andreote A.P.D."/>
            <person name="Branco L.H.Z."/>
            <person name="Delbaje E."/>
            <person name="Cruz R.B."/>
            <person name="Varani A.M."/>
            <person name="Fiore M.F."/>
        </authorList>
    </citation>
    <scope>NUCLEOTIDE SEQUENCE [LARGE SCALE GENOMIC DNA]</scope>
    <source>
        <strain evidence="13 14">CENA67</strain>
    </source>
</reference>
<dbReference type="Pfam" id="PF00355">
    <property type="entry name" value="Rieske"/>
    <property type="match status" value="1"/>
</dbReference>
<keyword evidence="6 11" id="KW-1133">Transmembrane helix</keyword>
<comment type="subcellular location">
    <subcellularLocation>
        <location evidence="1">Membrane</location>
    </subcellularLocation>
</comment>
<dbReference type="PANTHER" id="PTHR21266">
    <property type="entry name" value="IRON-SULFUR DOMAIN CONTAINING PROTEIN"/>
    <property type="match status" value="1"/>
</dbReference>
<dbReference type="InterPro" id="IPR017941">
    <property type="entry name" value="Rieske_2Fe-2S"/>
</dbReference>
<dbReference type="Gene3D" id="2.102.10.10">
    <property type="entry name" value="Rieske [2Fe-2S] iron-sulphur domain"/>
    <property type="match status" value="1"/>
</dbReference>
<feature type="transmembrane region" description="Helical" evidence="11">
    <location>
        <begin position="397"/>
        <end position="416"/>
    </location>
</feature>
<dbReference type="GO" id="GO:0046872">
    <property type="term" value="F:metal ion binding"/>
    <property type="evidence" value="ECO:0007669"/>
    <property type="project" value="UniProtKB-KW"/>
</dbReference>
<dbReference type="InterPro" id="IPR013626">
    <property type="entry name" value="PaO"/>
</dbReference>
<evidence type="ECO:0000256" key="9">
    <source>
        <dbReference type="ARBA" id="ARBA00023014"/>
    </source>
</evidence>
<keyword evidence="3" id="KW-0001">2Fe-2S</keyword>
<accession>A0A8J7HR80</accession>
<evidence type="ECO:0000256" key="7">
    <source>
        <dbReference type="ARBA" id="ARBA00023002"/>
    </source>
</evidence>
<evidence type="ECO:0000259" key="12">
    <source>
        <dbReference type="PROSITE" id="PS51296"/>
    </source>
</evidence>
<keyword evidence="4" id="KW-0479">Metal-binding</keyword>
<keyword evidence="8" id="KW-0408">Iron</keyword>
<feature type="transmembrane region" description="Helical" evidence="11">
    <location>
        <begin position="422"/>
        <end position="439"/>
    </location>
</feature>
<comment type="caution">
    <text evidence="13">The sequence shown here is derived from an EMBL/GenBank/DDBJ whole genome shotgun (WGS) entry which is preliminary data.</text>
</comment>
<dbReference type="GO" id="GO:0010277">
    <property type="term" value="F:chlorophyllide a oxygenase activity"/>
    <property type="evidence" value="ECO:0007669"/>
    <property type="project" value="InterPro"/>
</dbReference>
<sequence>MATQFSWTQQWYPISPLSYLDTSCPTPVTLLGKKLVIWRDKNHKWIVMDDVCPHKLVQLSMGSINEDGNLMCRHHGWCFNSEGKCTKIPMLAGSQVEATACDSFRSKITTYPTQVTQELLWVWPDNSATAFEDCNLKHPAILSDLSESEFDISSIPWSMIEVPAGYTVSVESTFDPAHAEFLHEGIETFSPKMAVPMQNFIAVGEISAEGGFTLKHQGYNLLNKDMDAIRRFIPPCCNSTIYRYPNGEITLLQAYFIPTQPGYCRYIVKYIAQHNSGKKNFLLSILPKDLQIALQHLSTYKLNDQDLSAMHSQEVNQSSIDKKWQNAYFLPAPSDVGIITFRKWLDEFAGGHPAWQMGVEKSLTKLKDEQLYDRWHRHTKHCPSCRKSMILLDKARFFGNINTLIFALLTLVFILIGIPLKLVLLSTVIAVLSLLFSYISDDMRQLFVSSIPKRSLPLVKLYQSNEKLT</sequence>
<keyword evidence="2 11" id="KW-0812">Transmembrane</keyword>
<evidence type="ECO:0000256" key="8">
    <source>
        <dbReference type="ARBA" id="ARBA00023004"/>
    </source>
</evidence>
<evidence type="ECO:0000256" key="11">
    <source>
        <dbReference type="SAM" id="Phobius"/>
    </source>
</evidence>
<dbReference type="AlphaFoldDB" id="A0A8J7HR80"/>
<dbReference type="Pfam" id="PF08417">
    <property type="entry name" value="PaO"/>
    <property type="match status" value="1"/>
</dbReference>
<evidence type="ECO:0000256" key="5">
    <source>
        <dbReference type="ARBA" id="ARBA00022946"/>
    </source>
</evidence>
<gene>
    <name evidence="13" type="ORF">I8748_08600</name>
</gene>
<keyword evidence="7" id="KW-0560">Oxidoreductase</keyword>
<keyword evidence="5" id="KW-0809">Transit peptide</keyword>
<proteinExistence type="predicted"/>
<evidence type="ECO:0000256" key="2">
    <source>
        <dbReference type="ARBA" id="ARBA00022692"/>
    </source>
</evidence>
<evidence type="ECO:0000256" key="10">
    <source>
        <dbReference type="ARBA" id="ARBA00023136"/>
    </source>
</evidence>
<keyword evidence="10 11" id="KW-0472">Membrane</keyword>
<dbReference type="GO" id="GO:0005737">
    <property type="term" value="C:cytoplasm"/>
    <property type="evidence" value="ECO:0007669"/>
    <property type="project" value="TreeGrafter"/>
</dbReference>
<name>A0A8J7HR80_9NOST</name>
<evidence type="ECO:0000256" key="6">
    <source>
        <dbReference type="ARBA" id="ARBA00022989"/>
    </source>
</evidence>
<feature type="domain" description="Rieske" evidence="12">
    <location>
        <begin position="11"/>
        <end position="122"/>
    </location>
</feature>
<dbReference type="Proteomes" id="UP000632766">
    <property type="component" value="Unassembled WGS sequence"/>
</dbReference>
<dbReference type="InterPro" id="IPR050584">
    <property type="entry name" value="Cholesterol_7-desaturase"/>
</dbReference>
<dbReference type="SUPFAM" id="SSF50022">
    <property type="entry name" value="ISP domain"/>
    <property type="match status" value="1"/>
</dbReference>
<evidence type="ECO:0000256" key="1">
    <source>
        <dbReference type="ARBA" id="ARBA00004370"/>
    </source>
</evidence>
<dbReference type="InterPro" id="IPR036922">
    <property type="entry name" value="Rieske_2Fe-2S_sf"/>
</dbReference>